<keyword evidence="7" id="KW-0256">Endoplasmic reticulum</keyword>
<reference evidence="15 16" key="1">
    <citation type="submission" date="2013-01" db="EMBL/GenBank/DDBJ databases">
        <title>The Genome Sequence of Clostridium colicanis 209318.</title>
        <authorList>
            <consortium name="The Broad Institute Genome Sequencing Platform"/>
            <person name="Earl A."/>
            <person name="Ward D."/>
            <person name="Feldgarden M."/>
            <person name="Gevers D."/>
            <person name="Courvalin P."/>
            <person name="Lambert T."/>
            <person name="Walker B."/>
            <person name="Young S.K."/>
            <person name="Zeng Q."/>
            <person name="Gargeya S."/>
            <person name="Fitzgerald M."/>
            <person name="Haas B."/>
            <person name="Abouelleil A."/>
            <person name="Alvarado L."/>
            <person name="Arachchi H.M."/>
            <person name="Berlin A.M."/>
            <person name="Chapman S.B."/>
            <person name="Dewar J."/>
            <person name="Goldberg J."/>
            <person name="Griggs A."/>
            <person name="Gujja S."/>
            <person name="Hansen M."/>
            <person name="Howarth C."/>
            <person name="Imamovic A."/>
            <person name="Larimer J."/>
            <person name="McCowan C."/>
            <person name="Murphy C."/>
            <person name="Neiman D."/>
            <person name="Pearson M."/>
            <person name="Priest M."/>
            <person name="Roberts A."/>
            <person name="Saif S."/>
            <person name="Shea T."/>
            <person name="Sisk P."/>
            <person name="Sykes S."/>
            <person name="Wortman J."/>
            <person name="Nusbaum C."/>
            <person name="Birren B."/>
        </authorList>
    </citation>
    <scope>NUCLEOTIDE SEQUENCE [LARGE SCALE GENOMIC DNA]</scope>
    <source>
        <strain evidence="15 16">209318</strain>
    </source>
</reference>
<evidence type="ECO:0000313" key="16">
    <source>
        <dbReference type="Proteomes" id="UP000013097"/>
    </source>
</evidence>
<gene>
    <name evidence="15" type="ORF">HMPREF1092_00334</name>
</gene>
<evidence type="ECO:0000256" key="3">
    <source>
        <dbReference type="ARBA" id="ARBA00022676"/>
    </source>
</evidence>
<protein>
    <recommendedName>
        <fullName evidence="14">Peptide O-xylosyltransferase</fullName>
    </recommendedName>
</protein>
<dbReference type="eggNOG" id="COG0463">
    <property type="taxonomic scope" value="Bacteria"/>
</dbReference>
<keyword evidence="3" id="KW-0328">Glycosyltransferase</keyword>
<comment type="caution">
    <text evidence="15">The sequence shown here is derived from an EMBL/GenBank/DDBJ whole genome shotgun (WGS) entry which is preliminary data.</text>
</comment>
<dbReference type="GO" id="GO:0015012">
    <property type="term" value="P:heparan sulfate proteoglycan biosynthetic process"/>
    <property type="evidence" value="ECO:0007669"/>
    <property type="project" value="TreeGrafter"/>
</dbReference>
<keyword evidence="9" id="KW-1133">Transmembrane helix</keyword>
<dbReference type="GO" id="GO:0030158">
    <property type="term" value="F:protein xylosyltransferase activity"/>
    <property type="evidence" value="ECO:0007669"/>
    <property type="project" value="InterPro"/>
</dbReference>
<dbReference type="GO" id="GO:0016020">
    <property type="term" value="C:membrane"/>
    <property type="evidence" value="ECO:0007669"/>
    <property type="project" value="InterPro"/>
</dbReference>
<dbReference type="GO" id="GO:0046872">
    <property type="term" value="F:metal ion binding"/>
    <property type="evidence" value="ECO:0007669"/>
    <property type="project" value="UniProtKB-KW"/>
</dbReference>
<keyword evidence="6" id="KW-0479">Metal-binding</keyword>
<evidence type="ECO:0000256" key="12">
    <source>
        <dbReference type="ARBA" id="ARBA00023157"/>
    </source>
</evidence>
<dbReference type="InterPro" id="IPR003406">
    <property type="entry name" value="Glyco_trans_14"/>
</dbReference>
<evidence type="ECO:0000256" key="11">
    <source>
        <dbReference type="ARBA" id="ARBA00023136"/>
    </source>
</evidence>
<organism evidence="15 16">
    <name type="scientific">Clostridium thermobutyricum</name>
    <dbReference type="NCBI Taxonomy" id="29372"/>
    <lineage>
        <taxon>Bacteria</taxon>
        <taxon>Bacillati</taxon>
        <taxon>Bacillota</taxon>
        <taxon>Clostridia</taxon>
        <taxon>Eubacteriales</taxon>
        <taxon>Clostridiaceae</taxon>
        <taxon>Clostridium</taxon>
    </lineage>
</organism>
<evidence type="ECO:0000256" key="6">
    <source>
        <dbReference type="ARBA" id="ARBA00022723"/>
    </source>
</evidence>
<evidence type="ECO:0000256" key="4">
    <source>
        <dbReference type="ARBA" id="ARBA00022679"/>
    </source>
</evidence>
<keyword evidence="13" id="KW-0325">Glycoprotein</keyword>
<evidence type="ECO:0000256" key="13">
    <source>
        <dbReference type="ARBA" id="ARBA00023180"/>
    </source>
</evidence>
<keyword evidence="5" id="KW-0812">Transmembrane</keyword>
<evidence type="ECO:0000256" key="8">
    <source>
        <dbReference type="ARBA" id="ARBA00022968"/>
    </source>
</evidence>
<comment type="subcellular location">
    <subcellularLocation>
        <location evidence="2">Endoplasmic reticulum membrane</location>
        <topology evidence="2">Single-pass type II membrane protein</topology>
    </subcellularLocation>
    <subcellularLocation>
        <location evidence="1">Golgi apparatus membrane</location>
        <topology evidence="1">Single-pass type II membrane protein</topology>
    </subcellularLocation>
</comment>
<keyword evidence="12" id="KW-1015">Disulfide bond</keyword>
<dbReference type="AlphaFoldDB" id="N9XTY8"/>
<dbReference type="EMBL" id="AGYT01000007">
    <property type="protein sequence ID" value="ENZ03148.1"/>
    <property type="molecule type" value="Genomic_DNA"/>
</dbReference>
<dbReference type="RefSeq" id="WP_002596838.1">
    <property type="nucleotide sequence ID" value="NZ_KB850956.1"/>
</dbReference>
<keyword evidence="11" id="KW-0472">Membrane</keyword>
<evidence type="ECO:0000256" key="14">
    <source>
        <dbReference type="ARBA" id="ARBA00042865"/>
    </source>
</evidence>
<dbReference type="PATRIC" id="fig|999411.4.peg.318"/>
<keyword evidence="8" id="KW-0735">Signal-anchor</keyword>
<dbReference type="PANTHER" id="PTHR46025">
    <property type="entry name" value="XYLOSYLTRANSFERASE OXT"/>
    <property type="match status" value="1"/>
</dbReference>
<sequence>MKVAYCVLCHRNSIILEELIYQLKDEDIYIHVDKKSDINEFNLDSRTNNIKFLNDRVDVKWGDYSTILAIINLLKEIKDKNYDYVFLLSGDCLPLKDKESIKKYLSDNRGKEYLGVIDINEDNIKNIKYLYREYAFKKNKNIFEKIFFKFQRKFGFLKTNKYFKYLPSINKGCLWFTLTGECCKYILEYIEKNPKYLNAFKGSYCGDEMFIQTIVCNSKFKNRLNDIDLNDNYMALRYIDWETGPDLPRVLDESDFERIISSNKNVLFARKFSEDIDIKEYREFLEANSN</sequence>
<dbReference type="PANTHER" id="PTHR46025:SF3">
    <property type="entry name" value="XYLOSYLTRANSFERASE OXT"/>
    <property type="match status" value="1"/>
</dbReference>
<keyword evidence="10" id="KW-0333">Golgi apparatus</keyword>
<evidence type="ECO:0000313" key="15">
    <source>
        <dbReference type="EMBL" id="ENZ03148.1"/>
    </source>
</evidence>
<name>N9XTY8_9CLOT</name>
<evidence type="ECO:0000256" key="5">
    <source>
        <dbReference type="ARBA" id="ARBA00022692"/>
    </source>
</evidence>
<dbReference type="Proteomes" id="UP000013097">
    <property type="component" value="Unassembled WGS sequence"/>
</dbReference>
<evidence type="ECO:0000256" key="9">
    <source>
        <dbReference type="ARBA" id="ARBA00022989"/>
    </source>
</evidence>
<keyword evidence="16" id="KW-1185">Reference proteome</keyword>
<dbReference type="GO" id="GO:0050650">
    <property type="term" value="P:chondroitin sulfate proteoglycan biosynthetic process"/>
    <property type="evidence" value="ECO:0007669"/>
    <property type="project" value="TreeGrafter"/>
</dbReference>
<evidence type="ECO:0000256" key="2">
    <source>
        <dbReference type="ARBA" id="ARBA00004648"/>
    </source>
</evidence>
<evidence type="ECO:0000256" key="7">
    <source>
        <dbReference type="ARBA" id="ARBA00022824"/>
    </source>
</evidence>
<proteinExistence type="predicted"/>
<dbReference type="Pfam" id="PF02485">
    <property type="entry name" value="Branch"/>
    <property type="match status" value="1"/>
</dbReference>
<evidence type="ECO:0000256" key="10">
    <source>
        <dbReference type="ARBA" id="ARBA00023034"/>
    </source>
</evidence>
<accession>N9XTY8</accession>
<keyword evidence="4" id="KW-0808">Transferase</keyword>
<evidence type="ECO:0000256" key="1">
    <source>
        <dbReference type="ARBA" id="ARBA00004323"/>
    </source>
</evidence>
<dbReference type="InterPro" id="IPR043538">
    <property type="entry name" value="XYLT"/>
</dbReference>
<dbReference type="HOGENOM" id="CLU_032341_0_2_9"/>